<evidence type="ECO:0000256" key="3">
    <source>
        <dbReference type="ARBA" id="ARBA00012493"/>
    </source>
</evidence>
<evidence type="ECO:0000256" key="9">
    <source>
        <dbReference type="ARBA" id="ARBA00022918"/>
    </source>
</evidence>
<comment type="similarity">
    <text evidence="1">Belongs to the beta type-B retroviral polymerase family. HERV class-II K(HML-2) pol subfamily.</text>
</comment>
<evidence type="ECO:0000256" key="1">
    <source>
        <dbReference type="ARBA" id="ARBA00010879"/>
    </source>
</evidence>
<dbReference type="EC" id="2.7.7.49" evidence="3"/>
<dbReference type="InterPro" id="IPR001584">
    <property type="entry name" value="Integrase_cat-core"/>
</dbReference>
<accession>A0ABN7SNF8</accession>
<dbReference type="Gene3D" id="1.10.340.70">
    <property type="match status" value="1"/>
</dbReference>
<dbReference type="Gene3D" id="3.30.420.10">
    <property type="entry name" value="Ribonuclease H-like superfamily/Ribonuclease H"/>
    <property type="match status" value="1"/>
</dbReference>
<evidence type="ECO:0000313" key="14">
    <source>
        <dbReference type="EMBL" id="CAG5104848.1"/>
    </source>
</evidence>
<dbReference type="Pfam" id="PF00665">
    <property type="entry name" value="rve"/>
    <property type="match status" value="1"/>
</dbReference>
<dbReference type="Gene3D" id="2.40.70.10">
    <property type="entry name" value="Acid Proteases"/>
    <property type="match status" value="1"/>
</dbReference>
<evidence type="ECO:0000256" key="2">
    <source>
        <dbReference type="ARBA" id="ARBA00012180"/>
    </source>
</evidence>
<dbReference type="SUPFAM" id="SSF56672">
    <property type="entry name" value="DNA/RNA polymerases"/>
    <property type="match status" value="1"/>
</dbReference>
<keyword evidence="6" id="KW-0540">Nuclease</keyword>
<dbReference type="Gene3D" id="3.30.70.270">
    <property type="match status" value="2"/>
</dbReference>
<dbReference type="InterPro" id="IPR012337">
    <property type="entry name" value="RNaseH-like_sf"/>
</dbReference>
<keyword evidence="9" id="KW-0695">RNA-directed DNA polymerase</keyword>
<feature type="domain" description="Integrase catalytic" evidence="13">
    <location>
        <begin position="858"/>
        <end position="1013"/>
    </location>
</feature>
<evidence type="ECO:0000259" key="12">
    <source>
        <dbReference type="PROSITE" id="PS50878"/>
    </source>
</evidence>
<feature type="region of interest" description="Disordered" evidence="11">
    <location>
        <begin position="1112"/>
        <end position="1157"/>
    </location>
</feature>
<dbReference type="Gene3D" id="3.10.10.10">
    <property type="entry name" value="HIV Type 1 Reverse Transcriptase, subunit A, domain 1"/>
    <property type="match status" value="1"/>
</dbReference>
<organism evidence="14 15">
    <name type="scientific">Oikopleura dioica</name>
    <name type="common">Tunicate</name>
    <dbReference type="NCBI Taxonomy" id="34765"/>
    <lineage>
        <taxon>Eukaryota</taxon>
        <taxon>Metazoa</taxon>
        <taxon>Chordata</taxon>
        <taxon>Tunicata</taxon>
        <taxon>Appendicularia</taxon>
        <taxon>Copelata</taxon>
        <taxon>Oikopleuridae</taxon>
        <taxon>Oikopleura</taxon>
    </lineage>
</organism>
<dbReference type="SUPFAM" id="SSF53098">
    <property type="entry name" value="Ribonuclease H-like"/>
    <property type="match status" value="1"/>
</dbReference>
<dbReference type="EC" id="3.1.26.4" evidence="2"/>
<evidence type="ECO:0000256" key="10">
    <source>
        <dbReference type="ARBA" id="ARBA00039658"/>
    </source>
</evidence>
<dbReference type="Pfam" id="PF17921">
    <property type="entry name" value="Integrase_H2C2"/>
    <property type="match status" value="1"/>
</dbReference>
<dbReference type="InterPro" id="IPR036397">
    <property type="entry name" value="RNaseH_sf"/>
</dbReference>
<feature type="domain" description="Reverse transcriptase" evidence="12">
    <location>
        <begin position="319"/>
        <end position="498"/>
    </location>
</feature>
<evidence type="ECO:0000256" key="4">
    <source>
        <dbReference type="ARBA" id="ARBA00022679"/>
    </source>
</evidence>
<keyword evidence="8" id="KW-0378">Hydrolase</keyword>
<dbReference type="Pfam" id="PF00078">
    <property type="entry name" value="RVT_1"/>
    <property type="match status" value="1"/>
</dbReference>
<dbReference type="InterPro" id="IPR043502">
    <property type="entry name" value="DNA/RNA_pol_sf"/>
</dbReference>
<protein>
    <recommendedName>
        <fullName evidence="10">Gypsy retrotransposon integrase-like protein 1</fullName>
        <ecNumber evidence="3">2.7.7.49</ecNumber>
        <ecNumber evidence="2">3.1.26.4</ecNumber>
    </recommendedName>
</protein>
<dbReference type="SUPFAM" id="SSF50630">
    <property type="entry name" value="Acid proteases"/>
    <property type="match status" value="1"/>
</dbReference>
<evidence type="ECO:0000313" key="15">
    <source>
        <dbReference type="Proteomes" id="UP001158576"/>
    </source>
</evidence>
<dbReference type="PANTHER" id="PTHR37984:SF5">
    <property type="entry name" value="PROTEIN NYNRIN-LIKE"/>
    <property type="match status" value="1"/>
</dbReference>
<dbReference type="InterPro" id="IPR050951">
    <property type="entry name" value="Retrovirus_Pol_polyprotein"/>
</dbReference>
<dbReference type="InterPro" id="IPR041588">
    <property type="entry name" value="Integrase_H2C2"/>
</dbReference>
<feature type="compositionally biased region" description="Polar residues" evidence="11">
    <location>
        <begin position="1147"/>
        <end position="1157"/>
    </location>
</feature>
<evidence type="ECO:0000259" key="13">
    <source>
        <dbReference type="PROSITE" id="PS50994"/>
    </source>
</evidence>
<evidence type="ECO:0000256" key="7">
    <source>
        <dbReference type="ARBA" id="ARBA00022759"/>
    </source>
</evidence>
<dbReference type="InterPro" id="IPR041373">
    <property type="entry name" value="RT_RNaseH"/>
</dbReference>
<gene>
    <name evidence="14" type="ORF">OKIOD_LOCUS10365</name>
</gene>
<dbReference type="InterPro" id="IPR043128">
    <property type="entry name" value="Rev_trsase/Diguanyl_cyclase"/>
</dbReference>
<dbReference type="Pfam" id="PF17917">
    <property type="entry name" value="RT_RNaseH"/>
    <property type="match status" value="1"/>
</dbReference>
<evidence type="ECO:0000256" key="8">
    <source>
        <dbReference type="ARBA" id="ARBA00022801"/>
    </source>
</evidence>
<dbReference type="PROSITE" id="PS50878">
    <property type="entry name" value="RT_POL"/>
    <property type="match status" value="1"/>
</dbReference>
<feature type="compositionally biased region" description="Basic and acidic residues" evidence="11">
    <location>
        <begin position="1116"/>
        <end position="1131"/>
    </location>
</feature>
<sequence length="1157" mass="131327">MDRVGPKLLTKATIYGQQTNFQLDTGAQVSCIPRSLIPPSMYKDIIPSSIQLQSYNGNEIKVYGCLSAPLEIGKISLKNCIFQIVGDHCSPILGTPELSENNLLIDLRASCLRQDNTTEPIIICRSPAAGIKAVTKSQFFSTSATSVSQITIKPNSSAFIDVCLSESSSSYICALPEKTFRNKNFEIYDQCIQLSSLQNKARIHVANKSAIPIYIGKNAVICHINEVEVKLPEKAKEGKFENVIKELSIGEVPLEIRQKLLDLIFYFIDVFAVEDEKLGTTDAMSYSIDTGDAAPVASQRYRSPYYLRKEMKRIIEENVSSGLLEPCSSPWAAPVLLVKKPNGKWRLVCDYRKLNQVTIANQYPLPEIDGLIDQMSESTVFSTADLFTGFHQIPCDADTKQKVAITTDFGQFTWTAMPMGGKNAPAVFQMMMDKIFKDVPSSELAIYLDDLCLHSKSYGDNLKTIEKVLSILRRNNLKIRAAKTEFLKPRVKFCGAIIENGFRFPNPLKTKAVREIAQPTTKSEAASIFGLLNYHRNFIPHFASKAAPINIAMSKGFKWTDEAAVALDRLKSEICGIVDALKIPNPNIGEFAIETDASEIGIGAALFYRKTKKDKFCPVAYLSQKFDDAQRNYNISEKELLAGKRAMEKWSHYLLGRKFTWFTDNSCVNWAHKIMSRKLKIAKWLAEISEFDFQTIMKPSKEMKISDCLSRQINELQKPTISIVKPRDFLFLQESDGILRDVIKFQKADRWPGETDSDTKELKRHRGLLCFGDNGELGIDKNGFKAIPPVSIHREIMEEYHDRSGHPGITQTLKSIEEKYFYPNLKATVTNFIRSCRKCQLMKPTTNPLNAPLGHVTAPLQPFEKYSIDLIGPLPITDSYKRFICVSTDLFSKRTNASALRSKKPEEVLDALRSEWLRNPHLPREILMDNGGEFKAVREFAEEKGLRVRLSPAYHPQTNGEVENRNRTIKSRLKLACGMENWDAWLPTVIHQMNSAQHSVTMASPFEIETGFKGENSNDKYRQRQTRNTINFESIREKIQANHDKRRSSDEKIHEFKLNDLVLCKNVDPLEKIFKWSGPLKITAIKNQGLSFDLLNPQTGRDMTRHISHLKPFISRPEDDQPKDEKPEDQKQQTNDAKPKPRKFNRRTSYFIQTRSQ</sequence>
<dbReference type="PROSITE" id="PS50994">
    <property type="entry name" value="INTEGRASE"/>
    <property type="match status" value="1"/>
</dbReference>
<dbReference type="InterPro" id="IPR000477">
    <property type="entry name" value="RT_dom"/>
</dbReference>
<keyword evidence="15" id="KW-1185">Reference proteome</keyword>
<dbReference type="CDD" id="cd09274">
    <property type="entry name" value="RNase_HI_RT_Ty3"/>
    <property type="match status" value="1"/>
</dbReference>
<evidence type="ECO:0000256" key="11">
    <source>
        <dbReference type="SAM" id="MobiDB-lite"/>
    </source>
</evidence>
<dbReference type="CDD" id="cd01647">
    <property type="entry name" value="RT_LTR"/>
    <property type="match status" value="1"/>
</dbReference>
<evidence type="ECO:0000256" key="6">
    <source>
        <dbReference type="ARBA" id="ARBA00022722"/>
    </source>
</evidence>
<dbReference type="PANTHER" id="PTHR37984">
    <property type="entry name" value="PROTEIN CBG26694"/>
    <property type="match status" value="1"/>
</dbReference>
<keyword evidence="7" id="KW-0255">Endonuclease</keyword>
<keyword evidence="5" id="KW-0548">Nucleotidyltransferase</keyword>
<evidence type="ECO:0000256" key="5">
    <source>
        <dbReference type="ARBA" id="ARBA00022695"/>
    </source>
</evidence>
<dbReference type="InterPro" id="IPR021109">
    <property type="entry name" value="Peptidase_aspartic_dom_sf"/>
</dbReference>
<name>A0ABN7SNF8_OIKDI</name>
<reference evidence="14 15" key="1">
    <citation type="submission" date="2021-04" db="EMBL/GenBank/DDBJ databases">
        <authorList>
            <person name="Bliznina A."/>
        </authorList>
    </citation>
    <scope>NUCLEOTIDE SEQUENCE [LARGE SCALE GENOMIC DNA]</scope>
</reference>
<keyword evidence="4" id="KW-0808">Transferase</keyword>
<proteinExistence type="inferred from homology"/>
<dbReference type="EMBL" id="OU015566">
    <property type="protein sequence ID" value="CAG5104848.1"/>
    <property type="molecule type" value="Genomic_DNA"/>
</dbReference>
<dbReference type="Proteomes" id="UP001158576">
    <property type="component" value="Chromosome 1"/>
</dbReference>